<dbReference type="PANTHER" id="PTHR15934:SF2">
    <property type="entry name" value="A-KINASE ANCHOR PROTEIN 7-LIKE PHOSPHOESTERASE DOMAIN-CONTAINING PROTEIN"/>
    <property type="match status" value="1"/>
</dbReference>
<reference evidence="3" key="1">
    <citation type="submission" date="2020-11" db="EMBL/GenBank/DDBJ databases">
        <authorList>
            <person name="Tran Van P."/>
        </authorList>
    </citation>
    <scope>NUCLEOTIDE SEQUENCE</scope>
</reference>
<dbReference type="Pfam" id="PF10469">
    <property type="entry name" value="AKAP7_NLS"/>
    <property type="match status" value="1"/>
</dbReference>
<evidence type="ECO:0000259" key="2">
    <source>
        <dbReference type="Pfam" id="PF10469"/>
    </source>
</evidence>
<dbReference type="OrthoDB" id="277832at2759"/>
<dbReference type="GO" id="GO:0010738">
    <property type="term" value="P:regulation of protein kinase A signaling"/>
    <property type="evidence" value="ECO:0007669"/>
    <property type="project" value="TreeGrafter"/>
</dbReference>
<dbReference type="Proteomes" id="UP000678499">
    <property type="component" value="Unassembled WGS sequence"/>
</dbReference>
<feature type="compositionally biased region" description="Basic residues" evidence="1">
    <location>
        <begin position="20"/>
        <end position="29"/>
    </location>
</feature>
<dbReference type="InterPro" id="IPR009097">
    <property type="entry name" value="Cyclic_Pdiesterase"/>
</dbReference>
<proteinExistence type="predicted"/>
<feature type="domain" description="A-kinase anchor protein 7-like phosphoesterase" evidence="2">
    <location>
        <begin position="46"/>
        <end position="238"/>
    </location>
</feature>
<dbReference type="AlphaFoldDB" id="A0A7R9BTA8"/>
<dbReference type="InterPro" id="IPR052641">
    <property type="entry name" value="AKAP7_isoform_gamma"/>
</dbReference>
<accession>A0A7R9BTA8</accession>
<dbReference type="EMBL" id="OA884482">
    <property type="protein sequence ID" value="CAD7280859.1"/>
    <property type="molecule type" value="Genomic_DNA"/>
</dbReference>
<sequence length="257" mass="30032">MLEISCEREERYPDTSGQQSRRRKRKRNRNFPVEDNSEPERTFRPYNYFIGFRVDNPQLVENLRRVQEAVVENAPQLQRAMISPATFHITLAVLKLATEDDVKTATEALSGCDLTTDIPLEVPFASLGHFDNEVLFAKPAPGDSLDQIYVLRRKLVNIYSAYDEFEVVDRKEYHPHLTLFKLIPKKFRCEVKKILPEWYEEHKLNVFGTQRVDDVKLLAMMKPKAVCGFYHSVASFQLLVRECQAFSLEYEEEFGIY</sequence>
<feature type="compositionally biased region" description="Basic and acidic residues" evidence="1">
    <location>
        <begin position="1"/>
        <end position="13"/>
    </location>
</feature>
<organism evidence="3">
    <name type="scientific">Notodromas monacha</name>
    <dbReference type="NCBI Taxonomy" id="399045"/>
    <lineage>
        <taxon>Eukaryota</taxon>
        <taxon>Metazoa</taxon>
        <taxon>Ecdysozoa</taxon>
        <taxon>Arthropoda</taxon>
        <taxon>Crustacea</taxon>
        <taxon>Oligostraca</taxon>
        <taxon>Ostracoda</taxon>
        <taxon>Podocopa</taxon>
        <taxon>Podocopida</taxon>
        <taxon>Cypridocopina</taxon>
        <taxon>Cypridoidea</taxon>
        <taxon>Cyprididae</taxon>
        <taxon>Notodromas</taxon>
    </lineage>
</organism>
<keyword evidence="4" id="KW-1185">Reference proteome</keyword>
<name>A0A7R9BTA8_9CRUS</name>
<dbReference type="Gene3D" id="3.90.1140.10">
    <property type="entry name" value="Cyclic phosphodiesterase"/>
    <property type="match status" value="1"/>
</dbReference>
<dbReference type="InterPro" id="IPR019510">
    <property type="entry name" value="AKAP7-like_phosphoesterase"/>
</dbReference>
<evidence type="ECO:0000313" key="4">
    <source>
        <dbReference type="Proteomes" id="UP000678499"/>
    </source>
</evidence>
<feature type="region of interest" description="Disordered" evidence="1">
    <location>
        <begin position="1"/>
        <end position="39"/>
    </location>
</feature>
<protein>
    <recommendedName>
        <fullName evidence="2">A-kinase anchor protein 7-like phosphoesterase domain-containing protein</fullName>
    </recommendedName>
</protein>
<evidence type="ECO:0000313" key="3">
    <source>
        <dbReference type="EMBL" id="CAD7280859.1"/>
    </source>
</evidence>
<dbReference type="GO" id="GO:0005829">
    <property type="term" value="C:cytosol"/>
    <property type="evidence" value="ECO:0007669"/>
    <property type="project" value="TreeGrafter"/>
</dbReference>
<dbReference type="SUPFAM" id="SSF55144">
    <property type="entry name" value="LigT-like"/>
    <property type="match status" value="1"/>
</dbReference>
<gene>
    <name evidence="3" type="ORF">NMOB1V02_LOCUS8516</name>
</gene>
<dbReference type="EMBL" id="CAJPEX010002445">
    <property type="protein sequence ID" value="CAG0921011.1"/>
    <property type="molecule type" value="Genomic_DNA"/>
</dbReference>
<dbReference type="PANTHER" id="PTHR15934">
    <property type="entry name" value="RNA 2',3'-CYCLIC PHOSPHODIESTERASE"/>
    <property type="match status" value="1"/>
</dbReference>
<evidence type="ECO:0000256" key="1">
    <source>
        <dbReference type="SAM" id="MobiDB-lite"/>
    </source>
</evidence>
<dbReference type="GO" id="GO:0034237">
    <property type="term" value="F:protein kinase A regulatory subunit binding"/>
    <property type="evidence" value="ECO:0007669"/>
    <property type="project" value="TreeGrafter"/>
</dbReference>